<feature type="region of interest" description="Disordered" evidence="6">
    <location>
        <begin position="267"/>
        <end position="316"/>
    </location>
</feature>
<feature type="compositionally biased region" description="Polar residues" evidence="6">
    <location>
        <begin position="267"/>
        <end position="289"/>
    </location>
</feature>
<dbReference type="SUPFAM" id="SSF69065">
    <property type="entry name" value="RNase III domain-like"/>
    <property type="match status" value="1"/>
</dbReference>
<dbReference type="InterPro" id="IPR036389">
    <property type="entry name" value="RNase_III_sf"/>
</dbReference>
<evidence type="ECO:0000259" key="9">
    <source>
        <dbReference type="PROSITE" id="PS50142"/>
    </source>
</evidence>
<dbReference type="GO" id="GO:0006396">
    <property type="term" value="P:RNA processing"/>
    <property type="evidence" value="ECO:0007669"/>
    <property type="project" value="InterPro"/>
</dbReference>
<dbReference type="Pfam" id="PF00035">
    <property type="entry name" value="dsrm"/>
    <property type="match status" value="1"/>
</dbReference>
<gene>
    <name evidence="10" type="ORF">D9613_009487</name>
</gene>
<feature type="transmembrane region" description="Helical" evidence="7">
    <location>
        <begin position="321"/>
        <end position="339"/>
    </location>
</feature>
<evidence type="ECO:0000313" key="10">
    <source>
        <dbReference type="EMBL" id="KAF4622046.1"/>
    </source>
</evidence>
<keyword evidence="7" id="KW-0472">Membrane</keyword>
<feature type="domain" description="DRBM" evidence="8">
    <location>
        <begin position="183"/>
        <end position="250"/>
    </location>
</feature>
<dbReference type="SUPFAM" id="SSF54768">
    <property type="entry name" value="dsRNA-binding domain-like"/>
    <property type="match status" value="1"/>
</dbReference>
<proteinExistence type="predicted"/>
<dbReference type="CDD" id="cd00593">
    <property type="entry name" value="RIBOc"/>
    <property type="match status" value="1"/>
</dbReference>
<evidence type="ECO:0000256" key="2">
    <source>
        <dbReference type="ARBA" id="ARBA00022801"/>
    </source>
</evidence>
<evidence type="ECO:0000256" key="6">
    <source>
        <dbReference type="SAM" id="MobiDB-lite"/>
    </source>
</evidence>
<dbReference type="InterPro" id="IPR000999">
    <property type="entry name" value="RNase_III_dom"/>
</dbReference>
<keyword evidence="4 5" id="KW-0694">RNA-binding</keyword>
<comment type="caution">
    <text evidence="10">The sequence shown here is derived from an EMBL/GenBank/DDBJ whole genome shotgun (WGS) entry which is preliminary data.</text>
</comment>
<dbReference type="PANTHER" id="PTHR14950:SF37">
    <property type="entry name" value="ENDORIBONUCLEASE DICER"/>
    <property type="match status" value="1"/>
</dbReference>
<evidence type="ECO:0000256" key="7">
    <source>
        <dbReference type="SAM" id="Phobius"/>
    </source>
</evidence>
<keyword evidence="1" id="KW-0479">Metal-binding</keyword>
<keyword evidence="11" id="KW-1185">Reference proteome</keyword>
<evidence type="ECO:0000256" key="1">
    <source>
        <dbReference type="ARBA" id="ARBA00022723"/>
    </source>
</evidence>
<dbReference type="PROSITE" id="PS50137">
    <property type="entry name" value="DS_RBD"/>
    <property type="match status" value="1"/>
</dbReference>
<dbReference type="Gene3D" id="3.30.160.20">
    <property type="match status" value="1"/>
</dbReference>
<reference evidence="10 11" key="1">
    <citation type="submission" date="2019-12" db="EMBL/GenBank/DDBJ databases">
        <authorList>
            <person name="Floudas D."/>
            <person name="Bentzer J."/>
            <person name="Ahren D."/>
            <person name="Johansson T."/>
            <person name="Persson P."/>
            <person name="Tunlid A."/>
        </authorList>
    </citation>
    <scope>NUCLEOTIDE SEQUENCE [LARGE SCALE GENOMIC DNA]</scope>
    <source>
        <strain evidence="10 11">CBS 102.39</strain>
    </source>
</reference>
<dbReference type="GO" id="GO:0004525">
    <property type="term" value="F:ribonuclease III activity"/>
    <property type="evidence" value="ECO:0007669"/>
    <property type="project" value="InterPro"/>
</dbReference>
<keyword evidence="7" id="KW-1133">Transmembrane helix</keyword>
<name>A0A8H4VTC9_9AGAR</name>
<dbReference type="EMBL" id="JAACJL010000002">
    <property type="protein sequence ID" value="KAF4622046.1"/>
    <property type="molecule type" value="Genomic_DNA"/>
</dbReference>
<organism evidence="10 11">
    <name type="scientific">Agrocybe pediades</name>
    <dbReference type="NCBI Taxonomy" id="84607"/>
    <lineage>
        <taxon>Eukaryota</taxon>
        <taxon>Fungi</taxon>
        <taxon>Dikarya</taxon>
        <taxon>Basidiomycota</taxon>
        <taxon>Agaricomycotina</taxon>
        <taxon>Agaricomycetes</taxon>
        <taxon>Agaricomycetidae</taxon>
        <taxon>Agaricales</taxon>
        <taxon>Agaricineae</taxon>
        <taxon>Strophariaceae</taxon>
        <taxon>Agrocybe</taxon>
    </lineage>
</organism>
<dbReference type="Pfam" id="PF00636">
    <property type="entry name" value="Ribonuclease_3"/>
    <property type="match status" value="1"/>
</dbReference>
<dbReference type="Gene3D" id="1.10.1520.10">
    <property type="entry name" value="Ribonuclease III domain"/>
    <property type="match status" value="1"/>
</dbReference>
<dbReference type="GO" id="GO:0003723">
    <property type="term" value="F:RNA binding"/>
    <property type="evidence" value="ECO:0007669"/>
    <property type="project" value="UniProtKB-UniRule"/>
</dbReference>
<dbReference type="GO" id="GO:0046872">
    <property type="term" value="F:metal ion binding"/>
    <property type="evidence" value="ECO:0007669"/>
    <property type="project" value="UniProtKB-KW"/>
</dbReference>
<keyword evidence="3" id="KW-0460">Magnesium</keyword>
<evidence type="ECO:0000256" key="5">
    <source>
        <dbReference type="PROSITE-ProRule" id="PRU00266"/>
    </source>
</evidence>
<dbReference type="SMART" id="SM00535">
    <property type="entry name" value="RIBOc"/>
    <property type="match status" value="1"/>
</dbReference>
<dbReference type="Proteomes" id="UP000521872">
    <property type="component" value="Unassembled WGS sequence"/>
</dbReference>
<sequence length="375" mass="42184">MVESKPQVWEHAIPPLPPIRKEALEQRAFIHSSCHGRPSKRFEDLEHDRLPRDYERLEHLGDSVLGLHATAMLFRMYPDLTEGWASEIRSMLVKNDTLSEISQKYKLQDKLVAHHAQVGKIRQLPGNAADLFESYIGALYLDDGGMVRITPWLDKLWDPYARAAYIECRRKFEANKAINIPESPVLYRAMFNARFPNERKTLQYEELPPTAPGQPPLWSASVRVAGRVYSSGGCHTKKKDAARDAARKALIDHGVLTTSERSSIVRSESLSVQSHESANSNVRLSSTPMKESAQMYSGEVSAKTSHSDSSTSVRKNKDINGPPGIVIVAVYAALLYYFGFQSVLDFISRCFKFLFDLASLVVRESAKLAESMDQK</sequence>
<evidence type="ECO:0000313" key="11">
    <source>
        <dbReference type="Proteomes" id="UP000521872"/>
    </source>
</evidence>
<evidence type="ECO:0000256" key="4">
    <source>
        <dbReference type="ARBA" id="ARBA00022884"/>
    </source>
</evidence>
<dbReference type="AlphaFoldDB" id="A0A8H4VTC9"/>
<keyword evidence="2" id="KW-0378">Hydrolase</keyword>
<feature type="compositionally biased region" description="Low complexity" evidence="6">
    <location>
        <begin position="301"/>
        <end position="312"/>
    </location>
</feature>
<feature type="domain" description="RNase III" evidence="9">
    <location>
        <begin position="19"/>
        <end position="144"/>
    </location>
</feature>
<dbReference type="PROSITE" id="PS50142">
    <property type="entry name" value="RNASE_3_2"/>
    <property type="match status" value="1"/>
</dbReference>
<dbReference type="PANTHER" id="PTHR14950">
    <property type="entry name" value="DICER-RELATED"/>
    <property type="match status" value="1"/>
</dbReference>
<evidence type="ECO:0000256" key="3">
    <source>
        <dbReference type="ARBA" id="ARBA00022842"/>
    </source>
</evidence>
<accession>A0A8H4VTC9</accession>
<evidence type="ECO:0000259" key="8">
    <source>
        <dbReference type="PROSITE" id="PS50137"/>
    </source>
</evidence>
<protein>
    <submittedName>
        <fullName evidence="10">Uncharacterized protein</fullName>
    </submittedName>
</protein>
<keyword evidence="7" id="KW-0812">Transmembrane</keyword>
<dbReference type="InterPro" id="IPR014720">
    <property type="entry name" value="dsRBD_dom"/>
</dbReference>